<dbReference type="InterPro" id="IPR011990">
    <property type="entry name" value="TPR-like_helical_dom_sf"/>
</dbReference>
<reference evidence="1 2" key="1">
    <citation type="submission" date="2022-11" db="EMBL/GenBank/DDBJ databases">
        <title>Spartinivicinus poritis sp. nov., isolated from scleractinian coral Porites lutea.</title>
        <authorList>
            <person name="Zhang G."/>
            <person name="Cai L."/>
            <person name="Wei Q."/>
        </authorList>
    </citation>
    <scope>NUCLEOTIDE SEQUENCE [LARGE SCALE GENOMIC DNA]</scope>
    <source>
        <strain evidence="1 2">A2-2</strain>
    </source>
</reference>
<name>A0ABT5UGU7_9GAMM</name>
<dbReference type="Gene3D" id="1.25.40.10">
    <property type="entry name" value="Tetratricopeptide repeat domain"/>
    <property type="match status" value="1"/>
</dbReference>
<accession>A0ABT5UGU7</accession>
<gene>
    <name evidence="1" type="ORF">ORQ98_26815</name>
</gene>
<evidence type="ECO:0000313" key="1">
    <source>
        <dbReference type="EMBL" id="MDE1465578.1"/>
    </source>
</evidence>
<dbReference type="RefSeq" id="WP_274691882.1">
    <property type="nucleotide sequence ID" value="NZ_JAPMOU010000070.1"/>
</dbReference>
<comment type="caution">
    <text evidence="1">The sequence shown here is derived from an EMBL/GenBank/DDBJ whole genome shotgun (WGS) entry which is preliminary data.</text>
</comment>
<organism evidence="1 2">
    <name type="scientific">Spartinivicinus poritis</name>
    <dbReference type="NCBI Taxonomy" id="2994640"/>
    <lineage>
        <taxon>Bacteria</taxon>
        <taxon>Pseudomonadati</taxon>
        <taxon>Pseudomonadota</taxon>
        <taxon>Gammaproteobacteria</taxon>
        <taxon>Oceanospirillales</taxon>
        <taxon>Zooshikellaceae</taxon>
        <taxon>Spartinivicinus</taxon>
    </lineage>
</organism>
<dbReference type="EMBL" id="JAPMOU010000070">
    <property type="protein sequence ID" value="MDE1465578.1"/>
    <property type="molecule type" value="Genomic_DNA"/>
</dbReference>
<proteinExistence type="predicted"/>
<protein>
    <submittedName>
        <fullName evidence="1">Uncharacterized protein</fullName>
    </submittedName>
</protein>
<evidence type="ECO:0000313" key="2">
    <source>
        <dbReference type="Proteomes" id="UP001528823"/>
    </source>
</evidence>
<dbReference type="Proteomes" id="UP001528823">
    <property type="component" value="Unassembled WGS sequence"/>
</dbReference>
<sequence>MAHNTLEKLIKKATDFSNELKELSSARENKDYPKAYSVCLNLLESNYQSPIIWAVLGVLIQVMDDSEEAEVPSLEYAGKCFEVACKLSSERINPFIELGYFNYVANGDSKKALQQFEVSRRAAIDLALEAIEGELKCYVDTSNYEIPQDIIDFTNLFESLDCKLLIDELNDLKGDQ</sequence>
<keyword evidence="2" id="KW-1185">Reference proteome</keyword>